<comment type="caution">
    <text evidence="3">The sequence shown here is derived from an EMBL/GenBank/DDBJ whole genome shotgun (WGS) entry which is preliminary data.</text>
</comment>
<accession>A0A9P4VNB4</accession>
<evidence type="ECO:0000313" key="3">
    <source>
        <dbReference type="EMBL" id="KAF2839546.1"/>
    </source>
</evidence>
<reference evidence="3" key="1">
    <citation type="journal article" date="2020" name="Stud. Mycol.">
        <title>101 Dothideomycetes genomes: a test case for predicting lifestyles and emergence of pathogens.</title>
        <authorList>
            <person name="Haridas S."/>
            <person name="Albert R."/>
            <person name="Binder M."/>
            <person name="Bloem J."/>
            <person name="Labutti K."/>
            <person name="Salamov A."/>
            <person name="Andreopoulos B."/>
            <person name="Baker S."/>
            <person name="Barry K."/>
            <person name="Bills G."/>
            <person name="Bluhm B."/>
            <person name="Cannon C."/>
            <person name="Castanera R."/>
            <person name="Culley D."/>
            <person name="Daum C."/>
            <person name="Ezra D."/>
            <person name="Gonzalez J."/>
            <person name="Henrissat B."/>
            <person name="Kuo A."/>
            <person name="Liang C."/>
            <person name="Lipzen A."/>
            <person name="Lutzoni F."/>
            <person name="Magnuson J."/>
            <person name="Mondo S."/>
            <person name="Nolan M."/>
            <person name="Ohm R."/>
            <person name="Pangilinan J."/>
            <person name="Park H.-J."/>
            <person name="Ramirez L."/>
            <person name="Alfaro M."/>
            <person name="Sun H."/>
            <person name="Tritt A."/>
            <person name="Yoshinaga Y."/>
            <person name="Zwiers L.-H."/>
            <person name="Turgeon B."/>
            <person name="Goodwin S."/>
            <person name="Spatafora J."/>
            <person name="Crous P."/>
            <person name="Grigoriev I."/>
        </authorList>
    </citation>
    <scope>NUCLEOTIDE SEQUENCE</scope>
    <source>
        <strain evidence="3">CBS 101060</strain>
    </source>
</reference>
<dbReference type="GO" id="GO:0015031">
    <property type="term" value="P:protein transport"/>
    <property type="evidence" value="ECO:0007669"/>
    <property type="project" value="TreeGrafter"/>
</dbReference>
<dbReference type="InterPro" id="IPR011431">
    <property type="entry name" value="Trafficking_Pga2"/>
</dbReference>
<evidence type="ECO:0000256" key="2">
    <source>
        <dbReference type="SAM" id="Phobius"/>
    </source>
</evidence>
<feature type="region of interest" description="Disordered" evidence="1">
    <location>
        <begin position="65"/>
        <end position="106"/>
    </location>
</feature>
<feature type="compositionally biased region" description="Basic and acidic residues" evidence="1">
    <location>
        <begin position="86"/>
        <end position="97"/>
    </location>
</feature>
<evidence type="ECO:0008006" key="5">
    <source>
        <dbReference type="Google" id="ProtNLM"/>
    </source>
</evidence>
<dbReference type="OrthoDB" id="4227028at2759"/>
<dbReference type="EMBL" id="MU006094">
    <property type="protein sequence ID" value="KAF2839546.1"/>
    <property type="molecule type" value="Genomic_DNA"/>
</dbReference>
<keyword evidence="2" id="KW-1133">Transmembrane helix</keyword>
<keyword evidence="4" id="KW-1185">Reference proteome</keyword>
<dbReference type="Pfam" id="PF07543">
    <property type="entry name" value="PGA2"/>
    <property type="match status" value="1"/>
</dbReference>
<evidence type="ECO:0000313" key="4">
    <source>
        <dbReference type="Proteomes" id="UP000799429"/>
    </source>
</evidence>
<evidence type="ECO:0000256" key="1">
    <source>
        <dbReference type="SAM" id="MobiDB-lite"/>
    </source>
</evidence>
<keyword evidence="2" id="KW-0472">Membrane</keyword>
<sequence>MSKPLTDRITPPSTWLSNFVHQANRTFDTMTAKDYIRLVIIVGVYVLFIRKFLDYLARKYLAQSHKSTEDAHSLTPDGKPKISANDLRDAKGRKVEVDLESSDEEGDEEVRVAKGAEWGRNARKRQKRVVKEALRVREERIKEKIGDDEDADIAEFLVD</sequence>
<dbReference type="PANTHER" id="PTHR28199">
    <property type="entry name" value="PROCESSING OF GAS1 AND ALP PROTEIN 2"/>
    <property type="match status" value="1"/>
</dbReference>
<name>A0A9P4VNB4_9PEZI</name>
<gene>
    <name evidence="3" type="ORF">M501DRAFT_991576</name>
</gene>
<keyword evidence="2" id="KW-0812">Transmembrane</keyword>
<organism evidence="3 4">
    <name type="scientific">Patellaria atrata CBS 101060</name>
    <dbReference type="NCBI Taxonomy" id="1346257"/>
    <lineage>
        <taxon>Eukaryota</taxon>
        <taxon>Fungi</taxon>
        <taxon>Dikarya</taxon>
        <taxon>Ascomycota</taxon>
        <taxon>Pezizomycotina</taxon>
        <taxon>Dothideomycetes</taxon>
        <taxon>Dothideomycetes incertae sedis</taxon>
        <taxon>Patellariales</taxon>
        <taxon>Patellariaceae</taxon>
        <taxon>Patellaria</taxon>
    </lineage>
</organism>
<protein>
    <recommendedName>
        <fullName evidence="5">DUF1531-domain-containing protein</fullName>
    </recommendedName>
</protein>
<feature type="transmembrane region" description="Helical" evidence="2">
    <location>
        <begin position="35"/>
        <end position="53"/>
    </location>
</feature>
<dbReference type="PANTHER" id="PTHR28199:SF1">
    <property type="entry name" value="PROCESSING OF GAS1 AND ALP PROTEIN 2"/>
    <property type="match status" value="1"/>
</dbReference>
<dbReference type="Proteomes" id="UP000799429">
    <property type="component" value="Unassembled WGS sequence"/>
</dbReference>
<dbReference type="AlphaFoldDB" id="A0A9P4VNB4"/>
<proteinExistence type="predicted"/>